<evidence type="ECO:0000256" key="4">
    <source>
        <dbReference type="ARBA" id="ARBA00004752"/>
    </source>
</evidence>
<evidence type="ECO:0000256" key="5">
    <source>
        <dbReference type="ARBA" id="ARBA00010485"/>
    </source>
</evidence>
<dbReference type="InterPro" id="IPR011601">
    <property type="entry name" value="MurB_C"/>
</dbReference>
<keyword evidence="9 20" id="KW-0132">Cell division</keyword>
<evidence type="ECO:0000256" key="19">
    <source>
        <dbReference type="ARBA" id="ARBA00048914"/>
    </source>
</evidence>
<keyword evidence="14 20" id="KW-0573">Peptidoglycan synthesis</keyword>
<dbReference type="NCBIfam" id="TIGR00179">
    <property type="entry name" value="murB"/>
    <property type="match status" value="1"/>
</dbReference>
<dbReference type="PANTHER" id="PTHR21071:SF4">
    <property type="entry name" value="UDP-N-ACETYLENOLPYRUVOYLGLUCOSAMINE REDUCTASE"/>
    <property type="match status" value="1"/>
</dbReference>
<dbReference type="Gene3D" id="3.90.78.10">
    <property type="entry name" value="UDP-N-acetylenolpyruvoylglucosamine reductase, C-terminal domain"/>
    <property type="match status" value="1"/>
</dbReference>
<evidence type="ECO:0000256" key="8">
    <source>
        <dbReference type="ARBA" id="ARBA00022490"/>
    </source>
</evidence>
<keyword evidence="17 20" id="KW-0961">Cell wall biogenesis/degradation</keyword>
<dbReference type="InterPro" id="IPR016169">
    <property type="entry name" value="FAD-bd_PCMH_sub2"/>
</dbReference>
<keyword evidence="12 20" id="KW-0521">NADP</keyword>
<comment type="similarity">
    <text evidence="5 20">Belongs to the MurB family.</text>
</comment>
<evidence type="ECO:0000313" key="23">
    <source>
        <dbReference type="Proteomes" id="UP001597048"/>
    </source>
</evidence>
<evidence type="ECO:0000256" key="3">
    <source>
        <dbReference type="ARBA" id="ARBA00004496"/>
    </source>
</evidence>
<keyword evidence="10 20" id="KW-0285">Flavoprotein</keyword>
<evidence type="ECO:0000256" key="1">
    <source>
        <dbReference type="ARBA" id="ARBA00001974"/>
    </source>
</evidence>
<dbReference type="PANTHER" id="PTHR21071">
    <property type="entry name" value="UDP-N-ACETYLENOLPYRUVOYLGLUCOSAMINE REDUCTASE"/>
    <property type="match status" value="1"/>
</dbReference>
<comment type="function">
    <text evidence="2 20">Cell wall formation.</text>
</comment>
<dbReference type="Pfam" id="PF01565">
    <property type="entry name" value="FAD_binding_4"/>
    <property type="match status" value="1"/>
</dbReference>
<reference evidence="23" key="1">
    <citation type="journal article" date="2019" name="Int. J. Syst. Evol. Microbiol.">
        <title>The Global Catalogue of Microorganisms (GCM) 10K type strain sequencing project: providing services to taxonomists for standard genome sequencing and annotation.</title>
        <authorList>
            <consortium name="The Broad Institute Genomics Platform"/>
            <consortium name="The Broad Institute Genome Sequencing Center for Infectious Disease"/>
            <person name="Wu L."/>
            <person name="Ma J."/>
        </authorList>
    </citation>
    <scope>NUCLEOTIDE SEQUENCE [LARGE SCALE GENOMIC DNA]</scope>
    <source>
        <strain evidence="23">CCUG 60525</strain>
    </source>
</reference>
<feature type="active site" description="Proton donor" evidence="20">
    <location>
        <position position="228"/>
    </location>
</feature>
<evidence type="ECO:0000256" key="20">
    <source>
        <dbReference type="HAMAP-Rule" id="MF_00037"/>
    </source>
</evidence>
<dbReference type="RefSeq" id="WP_379556539.1">
    <property type="nucleotide sequence ID" value="NZ_JBHTJS010000001.1"/>
</dbReference>
<dbReference type="InterPro" id="IPR016166">
    <property type="entry name" value="FAD-bd_PCMH"/>
</dbReference>
<dbReference type="SUPFAM" id="SSF56194">
    <property type="entry name" value="Uridine diphospho-N-Acetylenolpyruvylglucosamine reductase, MurB, C-terminal domain"/>
    <property type="match status" value="1"/>
</dbReference>
<dbReference type="EC" id="1.3.1.98" evidence="6 20"/>
<dbReference type="EMBL" id="JBHTJS010000001">
    <property type="protein sequence ID" value="MFD1006618.1"/>
    <property type="molecule type" value="Genomic_DNA"/>
</dbReference>
<dbReference type="Pfam" id="PF02873">
    <property type="entry name" value="MurB_C"/>
    <property type="match status" value="1"/>
</dbReference>
<dbReference type="InterPro" id="IPR003170">
    <property type="entry name" value="MurB"/>
</dbReference>
<evidence type="ECO:0000256" key="18">
    <source>
        <dbReference type="ARBA" id="ARBA00031026"/>
    </source>
</evidence>
<dbReference type="NCBIfam" id="NF000755">
    <property type="entry name" value="PRK00046.1"/>
    <property type="match status" value="1"/>
</dbReference>
<feature type="active site" evidence="20">
    <location>
        <position position="324"/>
    </location>
</feature>
<keyword evidence="16 20" id="KW-0131">Cell cycle</keyword>
<organism evidence="22 23">
    <name type="scientific">Oceanisphaera ostreae</name>
    <dbReference type="NCBI Taxonomy" id="914151"/>
    <lineage>
        <taxon>Bacteria</taxon>
        <taxon>Pseudomonadati</taxon>
        <taxon>Pseudomonadota</taxon>
        <taxon>Gammaproteobacteria</taxon>
        <taxon>Aeromonadales</taxon>
        <taxon>Aeromonadaceae</taxon>
        <taxon>Oceanisphaera</taxon>
    </lineage>
</organism>
<evidence type="ECO:0000256" key="13">
    <source>
        <dbReference type="ARBA" id="ARBA00022960"/>
    </source>
</evidence>
<feature type="domain" description="FAD-binding PCMH-type" evidence="21">
    <location>
        <begin position="16"/>
        <end position="183"/>
    </location>
</feature>
<feature type="active site" evidence="20">
    <location>
        <position position="160"/>
    </location>
</feature>
<sequence length="344" mass="37007">MQFTSASLAPYNTFGLTQTAEQLVLLTEREQLPHLWQAAQGMPLLVMGEGSNVLFTAPFTGLVLVNRLKGITVTEAEDAWVLKVEGGENWHQLVCWSLAQGMPGLENLALIPGTVGASPIQNIGAYGVELAQFCQQVESFDWHSGETHVWSAADCAFGYRDSVFKRGARHHLILSVTLRLPKVWQPVLGYGPLAELGEQATALQVCDRVCATRQAKLPDPAVLGNAGSFFKNPTVVTAQAEALKLAWPTLPVFATTPGRSKLAAGWLIDKAGLKGARVGGAGVHTEQALVLVNHGGATSDDVLRLAALVRERVEQLFGVRLEPEVRMMNGEGETHLDEALACLS</sequence>
<proteinExistence type="inferred from homology"/>
<evidence type="ECO:0000256" key="10">
    <source>
        <dbReference type="ARBA" id="ARBA00022630"/>
    </source>
</evidence>
<comment type="caution">
    <text evidence="22">The sequence shown here is derived from an EMBL/GenBank/DDBJ whole genome shotgun (WGS) entry which is preliminary data.</text>
</comment>
<dbReference type="GO" id="GO:0008762">
    <property type="term" value="F:UDP-N-acetylmuramate dehydrogenase activity"/>
    <property type="evidence" value="ECO:0007669"/>
    <property type="project" value="UniProtKB-EC"/>
</dbReference>
<evidence type="ECO:0000256" key="11">
    <source>
        <dbReference type="ARBA" id="ARBA00022827"/>
    </source>
</evidence>
<dbReference type="Proteomes" id="UP001597048">
    <property type="component" value="Unassembled WGS sequence"/>
</dbReference>
<evidence type="ECO:0000256" key="2">
    <source>
        <dbReference type="ARBA" id="ARBA00003921"/>
    </source>
</evidence>
<keyword evidence="11 20" id="KW-0274">FAD</keyword>
<keyword evidence="8 20" id="KW-0963">Cytoplasm</keyword>
<evidence type="ECO:0000256" key="6">
    <source>
        <dbReference type="ARBA" id="ARBA00012518"/>
    </source>
</evidence>
<comment type="subcellular location">
    <subcellularLocation>
        <location evidence="3 20">Cytoplasm</location>
    </subcellularLocation>
</comment>
<comment type="cofactor">
    <cofactor evidence="1 20">
        <name>FAD</name>
        <dbReference type="ChEBI" id="CHEBI:57692"/>
    </cofactor>
</comment>
<comment type="pathway">
    <text evidence="4 20">Cell wall biogenesis; peptidoglycan biosynthesis.</text>
</comment>
<accession>A0ABW3KC07</accession>
<dbReference type="Gene3D" id="3.30.43.10">
    <property type="entry name" value="Uridine Diphospho-n-acetylenolpyruvylglucosamine Reductase, domain 2"/>
    <property type="match status" value="1"/>
</dbReference>
<dbReference type="SUPFAM" id="SSF56176">
    <property type="entry name" value="FAD-binding/transporter-associated domain-like"/>
    <property type="match status" value="1"/>
</dbReference>
<evidence type="ECO:0000256" key="15">
    <source>
        <dbReference type="ARBA" id="ARBA00023002"/>
    </source>
</evidence>
<evidence type="ECO:0000256" key="7">
    <source>
        <dbReference type="ARBA" id="ARBA00015188"/>
    </source>
</evidence>
<name>A0ABW3KC07_9GAMM</name>
<dbReference type="InterPro" id="IPR036635">
    <property type="entry name" value="MurB_C_sf"/>
</dbReference>
<comment type="catalytic activity">
    <reaction evidence="19 20">
        <text>UDP-N-acetyl-alpha-D-muramate + NADP(+) = UDP-N-acetyl-3-O-(1-carboxyvinyl)-alpha-D-glucosamine + NADPH + H(+)</text>
        <dbReference type="Rhea" id="RHEA:12248"/>
        <dbReference type="ChEBI" id="CHEBI:15378"/>
        <dbReference type="ChEBI" id="CHEBI:57783"/>
        <dbReference type="ChEBI" id="CHEBI:58349"/>
        <dbReference type="ChEBI" id="CHEBI:68483"/>
        <dbReference type="ChEBI" id="CHEBI:70757"/>
        <dbReference type="EC" id="1.3.1.98"/>
    </reaction>
</comment>
<evidence type="ECO:0000313" key="22">
    <source>
        <dbReference type="EMBL" id="MFD1006618.1"/>
    </source>
</evidence>
<dbReference type="PROSITE" id="PS51387">
    <property type="entry name" value="FAD_PCMH"/>
    <property type="match status" value="1"/>
</dbReference>
<evidence type="ECO:0000256" key="17">
    <source>
        <dbReference type="ARBA" id="ARBA00023316"/>
    </source>
</evidence>
<evidence type="ECO:0000256" key="12">
    <source>
        <dbReference type="ARBA" id="ARBA00022857"/>
    </source>
</evidence>
<dbReference type="InterPro" id="IPR036318">
    <property type="entry name" value="FAD-bd_PCMH-like_sf"/>
</dbReference>
<dbReference type="InterPro" id="IPR016167">
    <property type="entry name" value="FAD-bd_PCMH_sub1"/>
</dbReference>
<evidence type="ECO:0000256" key="14">
    <source>
        <dbReference type="ARBA" id="ARBA00022984"/>
    </source>
</evidence>
<dbReference type="Gene3D" id="3.30.465.10">
    <property type="match status" value="1"/>
</dbReference>
<protein>
    <recommendedName>
        <fullName evidence="7 20">UDP-N-acetylenolpyruvoylglucosamine reductase</fullName>
        <ecNumber evidence="6 20">1.3.1.98</ecNumber>
    </recommendedName>
    <alternativeName>
        <fullName evidence="18 20">UDP-N-acetylmuramate dehydrogenase</fullName>
    </alternativeName>
</protein>
<keyword evidence="23" id="KW-1185">Reference proteome</keyword>
<evidence type="ECO:0000256" key="16">
    <source>
        <dbReference type="ARBA" id="ARBA00023306"/>
    </source>
</evidence>
<evidence type="ECO:0000259" key="21">
    <source>
        <dbReference type="PROSITE" id="PS51387"/>
    </source>
</evidence>
<dbReference type="HAMAP" id="MF_00037">
    <property type="entry name" value="MurB"/>
    <property type="match status" value="1"/>
</dbReference>
<keyword evidence="13 20" id="KW-0133">Cell shape</keyword>
<keyword evidence="15 20" id="KW-0560">Oxidoreductase</keyword>
<evidence type="ECO:0000256" key="9">
    <source>
        <dbReference type="ARBA" id="ARBA00022618"/>
    </source>
</evidence>
<gene>
    <name evidence="20 22" type="primary">murB</name>
    <name evidence="22" type="ORF">ACFQ1C_00345</name>
</gene>
<dbReference type="InterPro" id="IPR006094">
    <property type="entry name" value="Oxid_FAD_bind_N"/>
</dbReference>